<evidence type="ECO:0000256" key="5">
    <source>
        <dbReference type="ARBA" id="ARBA00022695"/>
    </source>
</evidence>
<comment type="pathway">
    <text evidence="1">Isoprenoid biosynthesis; isopentenyl diphosphate biosynthesis via DXP pathway; isopentenyl diphosphate from 1-deoxy-D-xylulose 5-phosphate: step 2/6.</text>
</comment>
<dbReference type="InterPro" id="IPR050088">
    <property type="entry name" value="IspD/TarI_cytidylyltransf_bact"/>
</dbReference>
<protein>
    <recommendedName>
        <fullName evidence="3">2-C-methyl-D-erythritol 4-phosphate cytidylyltransferase</fullName>
        <ecNumber evidence="3">2.7.7.60</ecNumber>
    </recommendedName>
</protein>
<dbReference type="CDD" id="cd02516">
    <property type="entry name" value="CDP-ME_synthetase"/>
    <property type="match status" value="1"/>
</dbReference>
<evidence type="ECO:0000313" key="7">
    <source>
        <dbReference type="EMBL" id="CAB4323738.1"/>
    </source>
</evidence>
<keyword evidence="6" id="KW-0414">Isoprene biosynthesis</keyword>
<dbReference type="EC" id="2.7.7.60" evidence="3"/>
<dbReference type="InterPro" id="IPR029044">
    <property type="entry name" value="Nucleotide-diphossugar_trans"/>
</dbReference>
<proteinExistence type="inferred from homology"/>
<dbReference type="FunFam" id="3.90.550.10:FF:000003">
    <property type="entry name" value="2-C-methyl-D-erythritol 4-phosphate cytidylyltransferase"/>
    <property type="match status" value="1"/>
</dbReference>
<accession>A0A6J5YJC0</accession>
<dbReference type="PANTHER" id="PTHR32125:SF4">
    <property type="entry name" value="2-C-METHYL-D-ERYTHRITOL 4-PHOSPHATE CYTIDYLYLTRANSFERASE, CHLOROPLASTIC"/>
    <property type="match status" value="1"/>
</dbReference>
<dbReference type="UniPathway" id="UPA00056">
    <property type="reaction ID" value="UER00093"/>
</dbReference>
<dbReference type="EMBL" id="CAEMXZ010000067">
    <property type="protein sequence ID" value="CAB4323738.1"/>
    <property type="molecule type" value="Genomic_DNA"/>
</dbReference>
<dbReference type="InterPro" id="IPR034683">
    <property type="entry name" value="IspD/TarI"/>
</dbReference>
<dbReference type="HAMAP" id="MF_00108">
    <property type="entry name" value="IspD"/>
    <property type="match status" value="1"/>
</dbReference>
<evidence type="ECO:0000256" key="1">
    <source>
        <dbReference type="ARBA" id="ARBA00004787"/>
    </source>
</evidence>
<keyword evidence="5" id="KW-0548">Nucleotidyltransferase</keyword>
<dbReference type="Pfam" id="PF01128">
    <property type="entry name" value="IspD"/>
    <property type="match status" value="1"/>
</dbReference>
<dbReference type="PROSITE" id="PS01295">
    <property type="entry name" value="ISPD"/>
    <property type="match status" value="1"/>
</dbReference>
<evidence type="ECO:0000256" key="2">
    <source>
        <dbReference type="ARBA" id="ARBA00009789"/>
    </source>
</evidence>
<dbReference type="InterPro" id="IPR018294">
    <property type="entry name" value="ISPD_synthase_CS"/>
</dbReference>
<dbReference type="AlphaFoldDB" id="A0A6J5YJC0"/>
<dbReference type="NCBIfam" id="TIGR00453">
    <property type="entry name" value="ispD"/>
    <property type="match status" value="1"/>
</dbReference>
<dbReference type="Gene3D" id="3.90.550.10">
    <property type="entry name" value="Spore Coat Polysaccharide Biosynthesis Protein SpsA, Chain A"/>
    <property type="match status" value="1"/>
</dbReference>
<organism evidence="7">
    <name type="scientific">freshwater metagenome</name>
    <dbReference type="NCBI Taxonomy" id="449393"/>
    <lineage>
        <taxon>unclassified sequences</taxon>
        <taxon>metagenomes</taxon>
        <taxon>ecological metagenomes</taxon>
    </lineage>
</organism>
<evidence type="ECO:0000256" key="3">
    <source>
        <dbReference type="ARBA" id="ARBA00012526"/>
    </source>
</evidence>
<dbReference type="EMBL" id="CAFBNC010000068">
    <property type="protein sequence ID" value="CAB4941696.1"/>
    <property type="molecule type" value="Genomic_DNA"/>
</dbReference>
<evidence type="ECO:0000256" key="6">
    <source>
        <dbReference type="ARBA" id="ARBA00023229"/>
    </source>
</evidence>
<evidence type="ECO:0000313" key="8">
    <source>
        <dbReference type="EMBL" id="CAB4941696.1"/>
    </source>
</evidence>
<evidence type="ECO:0000256" key="4">
    <source>
        <dbReference type="ARBA" id="ARBA00022679"/>
    </source>
</evidence>
<dbReference type="PANTHER" id="PTHR32125">
    <property type="entry name" value="2-C-METHYL-D-ERYTHRITOL 4-PHOSPHATE CYTIDYLYLTRANSFERASE, CHLOROPLASTIC"/>
    <property type="match status" value="1"/>
</dbReference>
<dbReference type="GO" id="GO:0050518">
    <property type="term" value="F:2-C-methyl-D-erythritol 4-phosphate cytidylyltransferase activity"/>
    <property type="evidence" value="ECO:0007669"/>
    <property type="project" value="UniProtKB-EC"/>
</dbReference>
<keyword evidence="4" id="KW-0808">Transferase</keyword>
<dbReference type="SUPFAM" id="SSF53448">
    <property type="entry name" value="Nucleotide-diphospho-sugar transferases"/>
    <property type="match status" value="1"/>
</dbReference>
<sequence>MNDIDALPSDGPVWTIVLAAGSGRRYGAHPKQYEFLGDERVIDRALATCRAAADHVVVVLAPGEEAVGEQLLASGAADAFVIGGAERSDSVRCALAVVDEEAAVIVVHDAARPLASAALHEAVVAAVHAGADAAIPAVPVVDTIKRVHTDPAGELVVDATLDRSELMAVQTPQAFRAEVLHRAHAMATDATDDAALVELLSGRVVIVAGETTNIKITGPDDLAVASVLLGALG</sequence>
<gene>
    <name evidence="7" type="ORF">UFOPK1392_01496</name>
    <name evidence="8" type="ORF">UFOPK3733_01336</name>
</gene>
<comment type="similarity">
    <text evidence="2">Belongs to the IspD/TarI cytidylyltransferase family. IspD subfamily.</text>
</comment>
<dbReference type="GO" id="GO:0019288">
    <property type="term" value="P:isopentenyl diphosphate biosynthetic process, methylerythritol 4-phosphate pathway"/>
    <property type="evidence" value="ECO:0007669"/>
    <property type="project" value="UniProtKB-UniPathway"/>
</dbReference>
<reference evidence="7" key="1">
    <citation type="submission" date="2020-05" db="EMBL/GenBank/DDBJ databases">
        <authorList>
            <person name="Chiriac C."/>
            <person name="Salcher M."/>
            <person name="Ghai R."/>
            <person name="Kavagutti S V."/>
        </authorList>
    </citation>
    <scope>NUCLEOTIDE SEQUENCE</scope>
</reference>
<dbReference type="InterPro" id="IPR001228">
    <property type="entry name" value="IspD"/>
</dbReference>
<name>A0A6J5YJC0_9ZZZZ</name>